<evidence type="ECO:0000259" key="1">
    <source>
        <dbReference type="PROSITE" id="PS51462"/>
    </source>
</evidence>
<dbReference type="SUPFAM" id="SSF55811">
    <property type="entry name" value="Nudix"/>
    <property type="match status" value="1"/>
</dbReference>
<dbReference type="InterPro" id="IPR015797">
    <property type="entry name" value="NUDIX_hydrolase-like_dom_sf"/>
</dbReference>
<protein>
    <recommendedName>
        <fullName evidence="1">Nudix hydrolase domain-containing protein</fullName>
    </recommendedName>
</protein>
<dbReference type="RefSeq" id="WP_055740145.1">
    <property type="nucleotide sequence ID" value="NZ_JAAIWL010000008.1"/>
</dbReference>
<dbReference type="EMBL" id="LJJC01000004">
    <property type="protein sequence ID" value="KQL54377.1"/>
    <property type="molecule type" value="Genomic_DNA"/>
</dbReference>
<dbReference type="Gene3D" id="3.90.79.10">
    <property type="entry name" value="Nucleoside Triphosphate Pyrophosphohydrolase"/>
    <property type="match status" value="1"/>
</dbReference>
<dbReference type="Proteomes" id="UP000051888">
    <property type="component" value="Unassembled WGS sequence"/>
</dbReference>
<dbReference type="PATRIC" id="fig|157838.3.peg.2958"/>
<name>A0A0Q3TL54_9BACI</name>
<dbReference type="PROSITE" id="PS51462">
    <property type="entry name" value="NUDIX"/>
    <property type="match status" value="1"/>
</dbReference>
<keyword evidence="3" id="KW-1185">Reference proteome</keyword>
<accession>A0A0Q3TL54</accession>
<comment type="caution">
    <text evidence="2">The sequence shown here is derived from an EMBL/GenBank/DDBJ whole genome shotgun (WGS) entry which is preliminary data.</text>
</comment>
<organism evidence="2 3">
    <name type="scientific">Heyndrickxia shackletonii</name>
    <dbReference type="NCBI Taxonomy" id="157838"/>
    <lineage>
        <taxon>Bacteria</taxon>
        <taxon>Bacillati</taxon>
        <taxon>Bacillota</taxon>
        <taxon>Bacilli</taxon>
        <taxon>Bacillales</taxon>
        <taxon>Bacillaceae</taxon>
        <taxon>Heyndrickxia</taxon>
    </lineage>
</organism>
<reference evidence="2 3" key="1">
    <citation type="submission" date="2015-09" db="EMBL/GenBank/DDBJ databases">
        <title>Genome sequencing project for genomic taxonomy and phylogenomics of Bacillus-like bacteria.</title>
        <authorList>
            <person name="Liu B."/>
            <person name="Wang J."/>
            <person name="Zhu Y."/>
            <person name="Liu G."/>
            <person name="Chen Q."/>
            <person name="Chen Z."/>
            <person name="Lan J."/>
            <person name="Che J."/>
            <person name="Ge C."/>
            <person name="Shi H."/>
            <person name="Pan Z."/>
            <person name="Liu X."/>
        </authorList>
    </citation>
    <scope>NUCLEOTIDE SEQUENCE [LARGE SCALE GENOMIC DNA]</scope>
    <source>
        <strain evidence="2 3">LMG 18435</strain>
    </source>
</reference>
<evidence type="ECO:0000313" key="3">
    <source>
        <dbReference type="Proteomes" id="UP000051888"/>
    </source>
</evidence>
<gene>
    <name evidence="2" type="ORF">AN964_13310</name>
</gene>
<dbReference type="Pfam" id="PF00293">
    <property type="entry name" value="NUDIX"/>
    <property type="match status" value="1"/>
</dbReference>
<evidence type="ECO:0000313" key="2">
    <source>
        <dbReference type="EMBL" id="KQL54377.1"/>
    </source>
</evidence>
<dbReference type="STRING" id="157838.AN964_13310"/>
<proteinExistence type="predicted"/>
<dbReference type="OrthoDB" id="9816289at2"/>
<dbReference type="InterPro" id="IPR000086">
    <property type="entry name" value="NUDIX_hydrolase_dom"/>
</dbReference>
<dbReference type="AlphaFoldDB" id="A0A0Q3TL54"/>
<sequence>MRVENIRKAIGAIVYQNNKFLIINKTKMNTKEGKENIEGEWDFIKGGVEEEDDELVDSLLRELKEETGSEEYKVIKQFDEKICFDFPKSIQEKIGFVRQETTMFFVEFLGNEKILTPFDNEVSDVKFLEKDKLLDTLTHSETKEYFIKNVGI</sequence>
<feature type="domain" description="Nudix hydrolase" evidence="1">
    <location>
        <begin position="5"/>
        <end position="151"/>
    </location>
</feature>